<dbReference type="CDD" id="cd16913">
    <property type="entry name" value="YkuD_like"/>
    <property type="match status" value="1"/>
</dbReference>
<dbReference type="InterPro" id="IPR038063">
    <property type="entry name" value="Transpep_catalytic_dom"/>
</dbReference>
<dbReference type="InterPro" id="IPR045380">
    <property type="entry name" value="LD_TPept_scaffold_dom"/>
</dbReference>
<dbReference type="Gene3D" id="2.40.440.10">
    <property type="entry name" value="L,D-transpeptidase catalytic domain-like"/>
    <property type="match status" value="1"/>
</dbReference>
<comment type="similarity">
    <text evidence="2">Belongs to the YkuD family.</text>
</comment>
<evidence type="ECO:0000259" key="8">
    <source>
        <dbReference type="PROSITE" id="PS52029"/>
    </source>
</evidence>
<evidence type="ECO:0000256" key="2">
    <source>
        <dbReference type="ARBA" id="ARBA00005992"/>
    </source>
</evidence>
<dbReference type="SUPFAM" id="SSF141523">
    <property type="entry name" value="L,D-transpeptidase catalytic domain-like"/>
    <property type="match status" value="1"/>
</dbReference>
<dbReference type="PROSITE" id="PS52029">
    <property type="entry name" value="LD_TPASE"/>
    <property type="match status" value="1"/>
</dbReference>
<dbReference type="InterPro" id="IPR002477">
    <property type="entry name" value="Peptidoglycan-bd-like"/>
</dbReference>
<evidence type="ECO:0000256" key="4">
    <source>
        <dbReference type="ARBA" id="ARBA00022960"/>
    </source>
</evidence>
<keyword evidence="3" id="KW-0808">Transferase</keyword>
<evidence type="ECO:0000256" key="7">
    <source>
        <dbReference type="PROSITE-ProRule" id="PRU01373"/>
    </source>
</evidence>
<organism evidence="9 10">
    <name type="scientific">Kaustia mangrovi</name>
    <dbReference type="NCBI Taxonomy" id="2593653"/>
    <lineage>
        <taxon>Bacteria</taxon>
        <taxon>Pseudomonadati</taxon>
        <taxon>Pseudomonadota</taxon>
        <taxon>Alphaproteobacteria</taxon>
        <taxon>Hyphomicrobiales</taxon>
        <taxon>Parvibaculaceae</taxon>
        <taxon>Kaustia</taxon>
    </lineage>
</organism>
<dbReference type="InterPro" id="IPR052905">
    <property type="entry name" value="LD-transpeptidase_YkuD-like"/>
</dbReference>
<comment type="pathway">
    <text evidence="1 7">Cell wall biogenesis; peptidoglycan biosynthesis.</text>
</comment>
<reference evidence="9 10" key="1">
    <citation type="submission" date="2020-06" db="EMBL/GenBank/DDBJ databases">
        <title>Genome sequence of 2 isolates from Red Sea Mangroves.</title>
        <authorList>
            <person name="Sefrji F."/>
            <person name="Michoud G."/>
            <person name="Merlino G."/>
            <person name="Daffonchio D."/>
        </authorList>
    </citation>
    <scope>NUCLEOTIDE SEQUENCE [LARGE SCALE GENOMIC DNA]</scope>
    <source>
        <strain evidence="9 10">R1DC25</strain>
    </source>
</reference>
<dbReference type="InterPro" id="IPR023346">
    <property type="entry name" value="Lysozyme-like_dom_sf"/>
</dbReference>
<dbReference type="InterPro" id="IPR005490">
    <property type="entry name" value="LD_TPept_cat_dom"/>
</dbReference>
<dbReference type="KEGG" id="kmn:HW532_05310"/>
<keyword evidence="10" id="KW-1185">Reference proteome</keyword>
<evidence type="ECO:0000256" key="6">
    <source>
        <dbReference type="ARBA" id="ARBA00023316"/>
    </source>
</evidence>
<gene>
    <name evidence="9" type="ORF">HW532_05310</name>
</gene>
<evidence type="ECO:0000256" key="3">
    <source>
        <dbReference type="ARBA" id="ARBA00022679"/>
    </source>
</evidence>
<keyword evidence="6 7" id="KW-0961">Cell wall biogenesis/degradation</keyword>
<feature type="active site" description="Nucleophile" evidence="7">
    <location>
        <position position="546"/>
    </location>
</feature>
<evidence type="ECO:0000313" key="10">
    <source>
        <dbReference type="Proteomes" id="UP000593594"/>
    </source>
</evidence>
<dbReference type="InterPro" id="IPR036366">
    <property type="entry name" value="PGBDSf"/>
</dbReference>
<dbReference type="Pfam" id="PF01471">
    <property type="entry name" value="PG_binding_1"/>
    <property type="match status" value="1"/>
</dbReference>
<sequence>MSFFTSQERVRGDDLYRSRGRAVRQRTAPQANANVSGIPDVKDYDGYTPEPLVALRDRALESDTELEPLPAAVLDTLRGAQEDVTLRLRKEHRQPVLDFYAERDFAPLWVGDYGLSIRARRLLDMMARADEEGLEADQYLPASLTSFDDDATLIVDDEDALARLDVELTIKALRYAHDASAGRVDPNKLTRYNDLKPRPIDATSALAEFQRTVRPDSYLAALHPTHPAYKAMRAALAELRANLSESAEQAPIPEGRIIRPGMSDPRIAQIRKRLERMKLLQPRIEPSRNPVDYVSAETDDTAMDPDYVSMDPVVEGPAETGGTTYGDTAHSDTAYDDEVVEAVRTFQKHAGIGIDGIIGPRTLAAFNNRSDTSKIEQLVLNMERMRWMPRDFGDRYVLVNQPAFELRVYDDGEVIHTARVVVGKPRNQTPAFSDTIRIVEFNPYWNVPQSIAVNEMLPQLRRDPGYLARQGYQVLNSNGHVINSRAVNWWRMGGRRLPVRIRQPPGRSNALGEVKFLFPNKHAVYLHDTPAKKLFERNARAFSHGCVRVQNAREFADVLLKPEGWTPNRIAQAIGNGRNQSLKLDHKINVHLVYLTAWPDEDGVIRYRNDIYGRDARLERALGTGRVAMR</sequence>
<dbReference type="Pfam" id="PF03734">
    <property type="entry name" value="YkuD"/>
    <property type="match status" value="1"/>
</dbReference>
<feature type="domain" description="L,D-TPase catalytic" evidence="8">
    <location>
        <begin position="395"/>
        <end position="571"/>
    </location>
</feature>
<dbReference type="GO" id="GO:0071555">
    <property type="term" value="P:cell wall organization"/>
    <property type="evidence" value="ECO:0007669"/>
    <property type="project" value="UniProtKB-UniRule"/>
</dbReference>
<name>A0A7S8C2H7_9HYPH</name>
<evidence type="ECO:0000256" key="5">
    <source>
        <dbReference type="ARBA" id="ARBA00022984"/>
    </source>
</evidence>
<accession>A0A7S8C2H7</accession>
<keyword evidence="4 7" id="KW-0133">Cell shape</keyword>
<dbReference type="Pfam" id="PF20142">
    <property type="entry name" value="Scaffold"/>
    <property type="match status" value="1"/>
</dbReference>
<keyword evidence="5 7" id="KW-0573">Peptidoglycan synthesis</keyword>
<dbReference type="GO" id="GO:0009252">
    <property type="term" value="P:peptidoglycan biosynthetic process"/>
    <property type="evidence" value="ECO:0007669"/>
    <property type="project" value="UniProtKB-UniPathway"/>
</dbReference>
<dbReference type="SUPFAM" id="SSF53955">
    <property type="entry name" value="Lysozyme-like"/>
    <property type="match status" value="1"/>
</dbReference>
<dbReference type="PANTHER" id="PTHR41533:SF2">
    <property type="entry name" value="BLR7131 PROTEIN"/>
    <property type="match status" value="1"/>
</dbReference>
<evidence type="ECO:0000313" key="9">
    <source>
        <dbReference type="EMBL" id="QPC42171.1"/>
    </source>
</evidence>
<dbReference type="PANTHER" id="PTHR41533">
    <property type="entry name" value="L,D-TRANSPEPTIDASE HI_1667-RELATED"/>
    <property type="match status" value="1"/>
</dbReference>
<protein>
    <submittedName>
        <fullName evidence="9">L,D-transpeptidase family protein</fullName>
    </submittedName>
</protein>
<dbReference type="GO" id="GO:0004180">
    <property type="term" value="F:carboxypeptidase activity"/>
    <property type="evidence" value="ECO:0007669"/>
    <property type="project" value="UniProtKB-ARBA"/>
</dbReference>
<dbReference type="EMBL" id="CP058214">
    <property type="protein sequence ID" value="QPC42171.1"/>
    <property type="molecule type" value="Genomic_DNA"/>
</dbReference>
<dbReference type="RefSeq" id="WP_213163403.1">
    <property type="nucleotide sequence ID" value="NZ_CP058214.1"/>
</dbReference>
<dbReference type="Proteomes" id="UP000593594">
    <property type="component" value="Chromosome"/>
</dbReference>
<dbReference type="Gene3D" id="1.10.101.10">
    <property type="entry name" value="PGBD-like superfamily/PGBD"/>
    <property type="match status" value="1"/>
</dbReference>
<dbReference type="GO" id="GO:0008360">
    <property type="term" value="P:regulation of cell shape"/>
    <property type="evidence" value="ECO:0007669"/>
    <property type="project" value="UniProtKB-UniRule"/>
</dbReference>
<dbReference type="GO" id="GO:0016740">
    <property type="term" value="F:transferase activity"/>
    <property type="evidence" value="ECO:0007669"/>
    <property type="project" value="UniProtKB-KW"/>
</dbReference>
<dbReference type="AlphaFoldDB" id="A0A7S8C2H7"/>
<evidence type="ECO:0000256" key="1">
    <source>
        <dbReference type="ARBA" id="ARBA00004752"/>
    </source>
</evidence>
<proteinExistence type="inferred from homology"/>
<feature type="active site" description="Proton donor/acceptor" evidence="7">
    <location>
        <position position="527"/>
    </location>
</feature>
<dbReference type="UniPathway" id="UPA00219"/>